<dbReference type="InterPro" id="IPR003890">
    <property type="entry name" value="MIF4G-like_typ-3"/>
</dbReference>
<dbReference type="SUPFAM" id="SSF48371">
    <property type="entry name" value="ARM repeat"/>
    <property type="match status" value="2"/>
</dbReference>
<dbReference type="GO" id="GO:0005730">
    <property type="term" value="C:nucleolus"/>
    <property type="evidence" value="ECO:0007669"/>
    <property type="project" value="UniProtKB-SubCell"/>
</dbReference>
<proteinExistence type="inferred from homology"/>
<feature type="compositionally biased region" description="Polar residues" evidence="4">
    <location>
        <begin position="62"/>
        <end position="77"/>
    </location>
</feature>
<feature type="region of interest" description="Disordered" evidence="4">
    <location>
        <begin position="368"/>
        <end position="522"/>
    </location>
</feature>
<dbReference type="InterPro" id="IPR016024">
    <property type="entry name" value="ARM-type_fold"/>
</dbReference>
<feature type="compositionally biased region" description="Basic and acidic residues" evidence="4">
    <location>
        <begin position="464"/>
        <end position="475"/>
    </location>
</feature>
<comment type="subcellular location">
    <subcellularLocation>
        <location evidence="1">Nucleus</location>
        <location evidence="1">Nucleolus</location>
    </subcellularLocation>
</comment>
<feature type="compositionally biased region" description="Basic and acidic residues" evidence="4">
    <location>
        <begin position="510"/>
        <end position="522"/>
    </location>
</feature>
<keyword evidence="3" id="KW-0539">Nucleus</keyword>
<dbReference type="Gene3D" id="1.25.40.180">
    <property type="match status" value="3"/>
</dbReference>
<organism>
    <name type="scientific">Branchiostoma floridae</name>
    <name type="common">Florida lancelet</name>
    <name type="synonym">Amphioxus</name>
    <dbReference type="NCBI Taxonomy" id="7739"/>
    <lineage>
        <taxon>Eukaryota</taxon>
        <taxon>Metazoa</taxon>
        <taxon>Chordata</taxon>
        <taxon>Cephalochordata</taxon>
        <taxon>Leptocardii</taxon>
        <taxon>Amphioxiformes</taxon>
        <taxon>Branchiostomatidae</taxon>
        <taxon>Branchiostoma</taxon>
    </lineage>
</organism>
<evidence type="ECO:0000256" key="3">
    <source>
        <dbReference type="ARBA" id="ARBA00023242"/>
    </source>
</evidence>
<evidence type="ECO:0000313" key="6">
    <source>
        <dbReference type="EMBL" id="EEN62158.1"/>
    </source>
</evidence>
<dbReference type="GO" id="GO:0003723">
    <property type="term" value="F:RNA binding"/>
    <property type="evidence" value="ECO:0007669"/>
    <property type="project" value="InterPro"/>
</dbReference>
<dbReference type="EMBL" id="GG666499">
    <property type="protein sequence ID" value="EEN62158.1"/>
    <property type="molecule type" value="Genomic_DNA"/>
</dbReference>
<feature type="region of interest" description="Disordered" evidence="4">
    <location>
        <begin position="17"/>
        <end position="142"/>
    </location>
</feature>
<accession>C3YBY3</accession>
<evidence type="ECO:0000256" key="2">
    <source>
        <dbReference type="ARBA" id="ARBA00006856"/>
    </source>
</evidence>
<gene>
    <name evidence="6" type="ORF">BRAFLDRAFT_126479</name>
</gene>
<dbReference type="InterPro" id="IPR003891">
    <property type="entry name" value="Initiation_fac_eIF4g_MI"/>
</dbReference>
<evidence type="ECO:0000256" key="4">
    <source>
        <dbReference type="SAM" id="MobiDB-lite"/>
    </source>
</evidence>
<dbReference type="SMART" id="SM00544">
    <property type="entry name" value="MA3"/>
    <property type="match status" value="1"/>
</dbReference>
<dbReference type="PROSITE" id="PS51366">
    <property type="entry name" value="MI"/>
    <property type="match status" value="1"/>
</dbReference>
<feature type="compositionally biased region" description="Acidic residues" evidence="4">
    <location>
        <begin position="378"/>
        <end position="391"/>
    </location>
</feature>
<dbReference type="Pfam" id="PF02847">
    <property type="entry name" value="MA3"/>
    <property type="match status" value="1"/>
</dbReference>
<evidence type="ECO:0000259" key="5">
    <source>
        <dbReference type="PROSITE" id="PS51366"/>
    </source>
</evidence>
<feature type="domain" description="MI" evidence="5">
    <location>
        <begin position="734"/>
        <end position="850"/>
    </location>
</feature>
<sequence length="940" mass="106446">MLAQFFFCIIALDDLEQGEDDSDDDDIEIDDSDENMEDVDEDFSDNENDIEEGSESNDEETIVTNSGSAKTQSSAKSMKSDILGATKVSKKEQKGKRKGVSLNDQNDSKTVKQKDTSTDEDDADEDKSPEKRKEKSDIYGGAVARYIPPHERLQPPGDDEKRKVTLERLRKQVKGLINRLSEGNMHSIGKQFESLYASNSRNDMNDLVTSVLTEACLSPDPLPERLMMEHCMLVALLHNNIGAELGAHLVEFLARRFDRLHRANENRGEGKECDNVVAMFAHLYNFKVTLLVWSRVKFMLETIAALRNNNMKKMPNYDPAHLDHLQKLLRGMLRNKGSISDTQLRIPLEDLLSVEEKGRWWVVGSAWTGRGPGKGEDGGEDDDEEEDMEDIGDLHKALDDLEQGEEDSDDEDIEVDDSDENMEDVDDADDYSDNEDDIEEGSESNDEETILPDSVKTLASAMSKKSDIQDATKVSKKEKKGKRKGVSLNDQSDAKTIKQTGTFTDEDDADKDKSLEKRKEKSDIYGGAVARYIPPHERLQPPGDDEKRKVTLERLRKQVKGLINRLSEGNMHSIGKQFESLYASNSRNDVGFLIRKDNPAALKDVIQLISTKSAAASQDFREQSRVKFMLETIAALRNNNMKKMPNYDPAHLDHLQKLLRGMLRNKGSISDTQLRIPLEDLLSVEEKGRWWVVGSAWTGRGPGKGEDGGEGPAVKGEMSEKISELARKQRMNTDLRKNIFAVVMTSEDYMDAFEKLLQLQLKKSQEPDIIHVLLDCTMQERGYNPYYSYLAQKFCDFDRRFMMTIQFSLWDRFAVIDSLSSQNSSNLAQLVAHLLVTMAIPLSVLKKFEFAALEKPTVQFLRQILLALLLEPEENTVQAMFSRVAKFPKLQQFRDGLRLFMSHFLMKKKSKMGDEIAQKLRTRLRMAERALLSTGSKTAV</sequence>
<feature type="compositionally biased region" description="Acidic residues" evidence="4">
    <location>
        <begin position="17"/>
        <end position="61"/>
    </location>
</feature>
<name>C3YBY3_BRAFL</name>
<comment type="similarity">
    <text evidence="2">Belongs to the CWC22 family.</text>
</comment>
<feature type="compositionally biased region" description="Basic and acidic residues" evidence="4">
    <location>
        <begin position="126"/>
        <end position="137"/>
    </location>
</feature>
<reference evidence="6" key="1">
    <citation type="journal article" date="2008" name="Nature">
        <title>The amphioxus genome and the evolution of the chordate karyotype.</title>
        <authorList>
            <consortium name="US DOE Joint Genome Institute (JGI-PGF)"/>
            <person name="Putnam N.H."/>
            <person name="Butts T."/>
            <person name="Ferrier D.E.K."/>
            <person name="Furlong R.F."/>
            <person name="Hellsten U."/>
            <person name="Kawashima T."/>
            <person name="Robinson-Rechavi M."/>
            <person name="Shoguchi E."/>
            <person name="Terry A."/>
            <person name="Yu J.-K."/>
            <person name="Benito-Gutierrez E.L."/>
            <person name="Dubchak I."/>
            <person name="Garcia-Fernandez J."/>
            <person name="Gibson-Brown J.J."/>
            <person name="Grigoriev I.V."/>
            <person name="Horton A.C."/>
            <person name="de Jong P.J."/>
            <person name="Jurka J."/>
            <person name="Kapitonov V.V."/>
            <person name="Kohara Y."/>
            <person name="Kuroki Y."/>
            <person name="Lindquist E."/>
            <person name="Lucas S."/>
            <person name="Osoegawa K."/>
            <person name="Pennacchio L.A."/>
            <person name="Salamov A.A."/>
            <person name="Satou Y."/>
            <person name="Sauka-Spengler T."/>
            <person name="Schmutz J."/>
            <person name="Shin-I T."/>
            <person name="Toyoda A."/>
            <person name="Bronner-Fraser M."/>
            <person name="Fujiyama A."/>
            <person name="Holland L.Z."/>
            <person name="Holland P.W.H."/>
            <person name="Satoh N."/>
            <person name="Rokhsar D.S."/>
        </authorList>
    </citation>
    <scope>NUCLEOTIDE SEQUENCE [LARGE SCALE GENOMIC DNA]</scope>
    <source>
        <strain evidence="6">S238N-H82</strain>
        <tissue evidence="6">Testes</tissue>
    </source>
</reference>
<dbReference type="PANTHER" id="PTHR18034:SF4">
    <property type="entry name" value="NUCLEOLAR MIF4G DOMAIN-CONTAINING PROTEIN 1"/>
    <property type="match status" value="1"/>
</dbReference>
<dbReference type="AlphaFoldDB" id="C3YBY3"/>
<feature type="compositionally biased region" description="Basic and acidic residues" evidence="4">
    <location>
        <begin position="106"/>
        <end position="117"/>
    </location>
</feature>
<dbReference type="FunFam" id="1.25.40.180:FF:000227">
    <property type="match status" value="1"/>
</dbReference>
<feature type="compositionally biased region" description="Basic residues" evidence="4">
    <location>
        <begin position="476"/>
        <end position="485"/>
    </location>
</feature>
<dbReference type="InterPro" id="IPR050781">
    <property type="entry name" value="CWC22_splicing_factor"/>
</dbReference>
<dbReference type="PANTHER" id="PTHR18034">
    <property type="entry name" value="CELL CYCLE CONTROL PROTEIN CWF22-RELATED"/>
    <property type="match status" value="1"/>
</dbReference>
<feature type="compositionally biased region" description="Acidic residues" evidence="4">
    <location>
        <begin position="400"/>
        <end position="450"/>
    </location>
</feature>
<evidence type="ECO:0000256" key="1">
    <source>
        <dbReference type="ARBA" id="ARBA00004604"/>
    </source>
</evidence>
<dbReference type="Pfam" id="PF02854">
    <property type="entry name" value="MIF4G"/>
    <property type="match status" value="1"/>
</dbReference>
<dbReference type="eggNOG" id="KOG2141">
    <property type="taxonomic scope" value="Eukaryota"/>
</dbReference>
<dbReference type="InParanoid" id="C3YBY3"/>
<dbReference type="STRING" id="7739.C3YBY3"/>
<protein>
    <recommendedName>
        <fullName evidence="5">MI domain-containing protein</fullName>
    </recommendedName>
</protein>